<organism evidence="2">
    <name type="scientific">viral metagenome</name>
    <dbReference type="NCBI Taxonomy" id="1070528"/>
    <lineage>
        <taxon>unclassified sequences</taxon>
        <taxon>metagenomes</taxon>
        <taxon>organismal metagenomes</taxon>
    </lineage>
</organism>
<dbReference type="EMBL" id="MN740656">
    <property type="protein sequence ID" value="QHU06510.1"/>
    <property type="molecule type" value="Genomic_DNA"/>
</dbReference>
<proteinExistence type="predicted"/>
<protein>
    <submittedName>
        <fullName evidence="2">Uncharacterized protein</fullName>
    </submittedName>
</protein>
<evidence type="ECO:0000313" key="2">
    <source>
        <dbReference type="EMBL" id="QHU06510.1"/>
    </source>
</evidence>
<dbReference type="AlphaFoldDB" id="A0A6C0JP87"/>
<sequence length="1119" mass="126947">MEAGFIHFDPASEFEVIENIDFEEEISRPESLRFFTLDEQLTDYFDKVLPKKGKITKFEYNKISEEVDRLRDIYENIITVTDSDYTVDLSRKEVDVDWVKPIYTDLELSPYSYESDWVPLYKPALRTTPNYYPRMLTALPKPYKTTGTQGVSYISGGILVDDDGNNAIHTLPTYMRTKGVVHEDGSFSLVKIPITNTADDVKVRGFYIEKRSSEIPNPLQGHPFLASNEPSKFITDEPLEHVFPTMEAIMTHGVPKTSDPYTEGKKFLKLYDVKLSSIPWNLWKETFPPVDTITATPQIASVIFPSLDDSTAPSKNLQDIYVDKWYPGIEPRFWLSKQEDNGAIVSKMILSKASKSGLLVPAMMNEKPITSLTNSSPEECFVTDSFDSFLNSGVYRSPEWSLVNAAIEKHKPLPTGHCIPVSQIVQETADFLIGNKIAWKETTDSDLLKDHSQLLKFFQYLETPEKATKYEKYAGQPQSDTRKQILAVMKDENRTPVDQAEAIEKILRGSAIREEQYFDSADLFLICSHTLSILKGCLEDEKDAFYEKWSVIDEGFRTCKFCGERINADVYSAQDDFDEDGNVIKSHDVLEAGGETHVAAFANSINKLKPAFILENPGEAILYLLISLMQVLPTETQLIPIVQNIRELTTVLRGNKKIEKSAKERTEGILGIAGMVILLQTHNPFLIPRRSFGSKILKLTGFPRDTDDASDSPTLDTVISILKNTFESSPNTFKGPTTTLLRLVISKPKEVRKESIVFLKQAAQKFKTQILAAKERYLEPENTTITTQLSLPVLKVEKLAYTPSEKIGKEESAAICDIPMPKSYLTGRLPPSVLQEQIVLRQTKVSPTASYVIIEQSSPEILTFSDTEIRRRAGLGFPKSTKLDKIDIFLNSDTDGIAYLALLNRILDILSIQGFAIDRISEYRSMNVYLQTTISKPLVRDSARGIIYELIHEVVNDKNKTGLLSALNTALQRDLVFAMILITKEQATQQDSDLRTREREVFKQRMRQMNDTEREATKMLLDIGIAPYIITNEDREIFAKEYRLPNPETEYERAMQEEDMDRPEEGYNASRDVEDDVAAIVEGIEQQVDYGDYGDRREEKTDRDYDTVANYDFDEGYGV</sequence>
<feature type="region of interest" description="Disordered" evidence="1">
    <location>
        <begin position="1084"/>
        <end position="1119"/>
    </location>
</feature>
<feature type="compositionally biased region" description="Basic and acidic residues" evidence="1">
    <location>
        <begin position="1093"/>
        <end position="1106"/>
    </location>
</feature>
<evidence type="ECO:0000256" key="1">
    <source>
        <dbReference type="SAM" id="MobiDB-lite"/>
    </source>
</evidence>
<name>A0A6C0JP87_9ZZZZ</name>
<reference evidence="2" key="1">
    <citation type="journal article" date="2020" name="Nature">
        <title>Giant virus diversity and host interactions through global metagenomics.</title>
        <authorList>
            <person name="Schulz F."/>
            <person name="Roux S."/>
            <person name="Paez-Espino D."/>
            <person name="Jungbluth S."/>
            <person name="Walsh D.A."/>
            <person name="Denef V.J."/>
            <person name="McMahon K.D."/>
            <person name="Konstantinidis K.T."/>
            <person name="Eloe-Fadrosh E.A."/>
            <person name="Kyrpides N.C."/>
            <person name="Woyke T."/>
        </authorList>
    </citation>
    <scope>NUCLEOTIDE SEQUENCE</scope>
    <source>
        <strain evidence="2">GVMAG-S-1035315-10</strain>
    </source>
</reference>
<accession>A0A6C0JP87</accession>